<protein>
    <submittedName>
        <fullName evidence="2">Uncharacterized protein</fullName>
    </submittedName>
</protein>
<organism evidence="2 3">
    <name type="scientific">Blautia wexlerae</name>
    <dbReference type="NCBI Taxonomy" id="418240"/>
    <lineage>
        <taxon>Bacteria</taxon>
        <taxon>Bacillati</taxon>
        <taxon>Bacillota</taxon>
        <taxon>Clostridia</taxon>
        <taxon>Lachnospirales</taxon>
        <taxon>Lachnospiraceae</taxon>
        <taxon>Blautia</taxon>
    </lineage>
</organism>
<evidence type="ECO:0000256" key="1">
    <source>
        <dbReference type="SAM" id="MobiDB-lite"/>
    </source>
</evidence>
<comment type="caution">
    <text evidence="2">The sequence shown here is derived from an EMBL/GenBank/DDBJ whole genome shotgun (WGS) entry which is preliminary data.</text>
</comment>
<gene>
    <name evidence="2" type="ORF">GT712_04330</name>
</gene>
<sequence>MNRSVKNRPEMIPKPNKNRDMPLPLSAILPDLKTGRTGQKIPENDTEKIQFSRPIRDTHGNGRKERTNATHEQQTAA</sequence>
<feature type="compositionally biased region" description="Basic and acidic residues" evidence="1">
    <location>
        <begin position="42"/>
        <end position="69"/>
    </location>
</feature>
<dbReference type="EMBL" id="WWVF01000006">
    <property type="protein sequence ID" value="MZS88338.1"/>
    <property type="molecule type" value="Genomic_DNA"/>
</dbReference>
<name>A0A6L8XR97_9FIRM</name>
<accession>A0A6L8XR97</accession>
<evidence type="ECO:0000313" key="3">
    <source>
        <dbReference type="Proteomes" id="UP000477156"/>
    </source>
</evidence>
<dbReference type="Proteomes" id="UP000477156">
    <property type="component" value="Unassembled WGS sequence"/>
</dbReference>
<feature type="region of interest" description="Disordered" evidence="1">
    <location>
        <begin position="1"/>
        <end position="77"/>
    </location>
</feature>
<proteinExistence type="predicted"/>
<reference evidence="2 3" key="1">
    <citation type="journal article" date="2019" name="Nat. Med.">
        <title>A library of human gut bacterial isolates paired with longitudinal multiomics data enables mechanistic microbiome research.</title>
        <authorList>
            <person name="Poyet M."/>
            <person name="Groussin M."/>
            <person name="Gibbons S.M."/>
            <person name="Avila-Pacheco J."/>
            <person name="Jiang X."/>
            <person name="Kearney S.M."/>
            <person name="Perrotta A.R."/>
            <person name="Berdy B."/>
            <person name="Zhao S."/>
            <person name="Lieberman T.D."/>
            <person name="Swanson P.K."/>
            <person name="Smith M."/>
            <person name="Roesemann S."/>
            <person name="Alexander J.E."/>
            <person name="Rich S.A."/>
            <person name="Livny J."/>
            <person name="Vlamakis H."/>
            <person name="Clish C."/>
            <person name="Bullock K."/>
            <person name="Deik A."/>
            <person name="Scott J."/>
            <person name="Pierce K.A."/>
            <person name="Xavier R.J."/>
            <person name="Alm E.J."/>
        </authorList>
    </citation>
    <scope>NUCLEOTIDE SEQUENCE [LARGE SCALE GENOMIC DNA]</scope>
    <source>
        <strain evidence="2 3">BIOML-A12</strain>
    </source>
</reference>
<evidence type="ECO:0000313" key="2">
    <source>
        <dbReference type="EMBL" id="MZS88338.1"/>
    </source>
</evidence>
<dbReference type="RefSeq" id="WP_084493104.1">
    <property type="nucleotide sequence ID" value="NZ_JADPEC010000030.1"/>
</dbReference>
<dbReference type="AlphaFoldDB" id="A0A6L8XR97"/>